<evidence type="ECO:0000313" key="2">
    <source>
        <dbReference type="EMBL" id="GFA66320.1"/>
    </source>
</evidence>
<name>A0A699JZL0_TANCI</name>
<evidence type="ECO:0000256" key="1">
    <source>
        <dbReference type="SAM" id="MobiDB-lite"/>
    </source>
</evidence>
<reference evidence="2" key="1">
    <citation type="journal article" date="2019" name="Sci. Rep.">
        <title>Draft genome of Tanacetum cinerariifolium, the natural source of mosquito coil.</title>
        <authorList>
            <person name="Yamashiro T."/>
            <person name="Shiraishi A."/>
            <person name="Satake H."/>
            <person name="Nakayama K."/>
        </authorList>
    </citation>
    <scope>NUCLEOTIDE SEQUENCE</scope>
</reference>
<feature type="compositionally biased region" description="Basic and acidic residues" evidence="1">
    <location>
        <begin position="189"/>
        <end position="213"/>
    </location>
</feature>
<proteinExistence type="predicted"/>
<accession>A0A699JZL0</accession>
<organism evidence="2">
    <name type="scientific">Tanacetum cinerariifolium</name>
    <name type="common">Dalmatian daisy</name>
    <name type="synonym">Chrysanthemum cinerariifolium</name>
    <dbReference type="NCBI Taxonomy" id="118510"/>
    <lineage>
        <taxon>Eukaryota</taxon>
        <taxon>Viridiplantae</taxon>
        <taxon>Streptophyta</taxon>
        <taxon>Embryophyta</taxon>
        <taxon>Tracheophyta</taxon>
        <taxon>Spermatophyta</taxon>
        <taxon>Magnoliopsida</taxon>
        <taxon>eudicotyledons</taxon>
        <taxon>Gunneridae</taxon>
        <taxon>Pentapetalae</taxon>
        <taxon>asterids</taxon>
        <taxon>campanulids</taxon>
        <taxon>Asterales</taxon>
        <taxon>Asteraceae</taxon>
        <taxon>Asteroideae</taxon>
        <taxon>Anthemideae</taxon>
        <taxon>Anthemidinae</taxon>
        <taxon>Tanacetum</taxon>
    </lineage>
</organism>
<feature type="region of interest" description="Disordered" evidence="1">
    <location>
        <begin position="548"/>
        <end position="571"/>
    </location>
</feature>
<dbReference type="EMBL" id="BKCJ010464444">
    <property type="protein sequence ID" value="GFA66320.1"/>
    <property type="molecule type" value="Genomic_DNA"/>
</dbReference>
<feature type="region of interest" description="Disordered" evidence="1">
    <location>
        <begin position="181"/>
        <end position="213"/>
    </location>
</feature>
<protein>
    <submittedName>
        <fullName evidence="2">Ribonuclease H-like domain-containing protein</fullName>
    </submittedName>
</protein>
<dbReference type="AlphaFoldDB" id="A0A699JZL0"/>
<feature type="non-terminal residue" evidence="2">
    <location>
        <position position="1"/>
    </location>
</feature>
<dbReference type="Pfam" id="PF14223">
    <property type="entry name" value="Retrotran_gag_2"/>
    <property type="match status" value="1"/>
</dbReference>
<comment type="caution">
    <text evidence="2">The sequence shown here is derived from an EMBL/GenBank/DDBJ whole genome shotgun (WGS) entry which is preliminary data.</text>
</comment>
<sequence length="571" mass="63742">GNGAVQITKDEVGNEIEVPPIIAQQILARTKERKAKSTLLMAIPDEHLTRFHGIKDAKTLWAAIKTRFSGNAESKKMQKNVLKQQFEIFSVSNSEGLDKGYDRSQRLLSLLEIHRAGVSTEDANQKFLKSLFQPGNMAFVSAESTSSTNEFNAAYSVSIATCYSSQAQGSSSYADELMDCRTTKNSGNKSRDARNAGYRGRDNGKRPTKEEDEKALVVQDGLGTYDWSYQVEEESTDFAVMAFTNPLSSSSSNFEREKLSKNNLEIVDYQYGLESIEGQLRVHQQNEVIYKEKVGVLEYEVKDKSNLLKYTQKQLDEALREKEDLKVPPPLNGNYMPPKPNLSFAGLDDSIYKFKISETVTGLAKDEKDAPETSTVCVENPKKDRPSALFIQDWDTDSDNDSVFRPKHIHAKIDFVKADEFVKHVKPIKSVKHSANFSNSRSTFHKSHSPIRRSFYNATSQSRSNSTERVNTAGSKAVSVVKENRVTAVKASAANDRFKKGERFQTIPPPLTGNYMPPKPDLSFAGLDDSIYKFKISETVTSLSKDVKDAPETGTAFVENPKDVRTSAPLI</sequence>
<gene>
    <name evidence="2" type="ORF">Tci_638292</name>
</gene>